<accession>A0A4R3XQA7</accession>
<name>A0A4R3XQA7_9PROT</name>
<proteinExistence type="predicted"/>
<evidence type="ECO:0000313" key="3">
    <source>
        <dbReference type="Proteomes" id="UP000295367"/>
    </source>
</evidence>
<organism evidence="2 3">
    <name type="scientific">Sulfurirhabdus autotrophica</name>
    <dbReference type="NCBI Taxonomy" id="1706046"/>
    <lineage>
        <taxon>Bacteria</taxon>
        <taxon>Pseudomonadati</taxon>
        <taxon>Pseudomonadota</taxon>
        <taxon>Betaproteobacteria</taxon>
        <taxon>Nitrosomonadales</taxon>
        <taxon>Sulfuricellaceae</taxon>
        <taxon>Sulfurirhabdus</taxon>
    </lineage>
</organism>
<dbReference type="NCBIfam" id="TIGR01643">
    <property type="entry name" value="YD_repeat_2x"/>
    <property type="match status" value="1"/>
</dbReference>
<dbReference type="InterPro" id="IPR036439">
    <property type="entry name" value="Dockerin_dom_sf"/>
</dbReference>
<sequence length="158" mass="16292">GISYVTQYSYDGANRLASITPPTGEVLTLGRNPAGHIDSVTSKNGTVTTTLAKNIVYDGAGQVTAQTLGNGVKQSASYDLSGHPAVFSVNRVDGDLNGDGIVNVADVALAERMALGLLQPTADQLMHGDVAPNAAPDGIIDAADVSRIRRKALGLESF</sequence>
<dbReference type="CDD" id="cd14256">
    <property type="entry name" value="Dockerin_I"/>
    <property type="match status" value="1"/>
</dbReference>
<keyword evidence="3" id="KW-1185">Reference proteome</keyword>
<dbReference type="GO" id="GO:0000272">
    <property type="term" value="P:polysaccharide catabolic process"/>
    <property type="evidence" value="ECO:0007669"/>
    <property type="project" value="InterPro"/>
</dbReference>
<reference evidence="2 3" key="1">
    <citation type="submission" date="2019-03" db="EMBL/GenBank/DDBJ databases">
        <title>Genomic Encyclopedia of Type Strains, Phase IV (KMG-IV): sequencing the most valuable type-strain genomes for metagenomic binning, comparative biology and taxonomic classification.</title>
        <authorList>
            <person name="Goeker M."/>
        </authorList>
    </citation>
    <scope>NUCLEOTIDE SEQUENCE [LARGE SCALE GENOMIC DNA]</scope>
    <source>
        <strain evidence="2 3">DSM 100309</strain>
    </source>
</reference>
<dbReference type="InterPro" id="IPR006530">
    <property type="entry name" value="YD"/>
</dbReference>
<dbReference type="InterPro" id="IPR016134">
    <property type="entry name" value="Dockerin_dom"/>
</dbReference>
<gene>
    <name evidence="2" type="ORF">EDC63_1493</name>
</gene>
<dbReference type="SUPFAM" id="SSF63446">
    <property type="entry name" value="Type I dockerin domain"/>
    <property type="match status" value="1"/>
</dbReference>
<feature type="non-terminal residue" evidence="2">
    <location>
        <position position="1"/>
    </location>
</feature>
<feature type="domain" description="Dockerin" evidence="1">
    <location>
        <begin position="89"/>
        <end position="158"/>
    </location>
</feature>
<dbReference type="EMBL" id="SMCO01000049">
    <property type="protein sequence ID" value="TCV77550.1"/>
    <property type="molecule type" value="Genomic_DNA"/>
</dbReference>
<evidence type="ECO:0000259" key="1">
    <source>
        <dbReference type="PROSITE" id="PS51766"/>
    </source>
</evidence>
<dbReference type="PROSITE" id="PS51766">
    <property type="entry name" value="DOCKERIN"/>
    <property type="match status" value="1"/>
</dbReference>
<protein>
    <submittedName>
        <fullName evidence="2">YD repeat-containing protein</fullName>
    </submittedName>
</protein>
<dbReference type="Gene3D" id="2.180.10.10">
    <property type="entry name" value="RHS repeat-associated core"/>
    <property type="match status" value="1"/>
</dbReference>
<evidence type="ECO:0000313" key="2">
    <source>
        <dbReference type="EMBL" id="TCV77550.1"/>
    </source>
</evidence>
<dbReference type="AlphaFoldDB" id="A0A4R3XQA7"/>
<dbReference type="Proteomes" id="UP000295367">
    <property type="component" value="Unassembled WGS sequence"/>
</dbReference>
<comment type="caution">
    <text evidence="2">The sequence shown here is derived from an EMBL/GenBank/DDBJ whole genome shotgun (WGS) entry which is preliminary data.</text>
</comment>